<dbReference type="AlphaFoldDB" id="A0A7Y4GZQ4"/>
<accession>A0A7Y4GZQ4</accession>
<evidence type="ECO:0000313" key="3">
    <source>
        <dbReference type="Proteomes" id="UP000528734"/>
    </source>
</evidence>
<evidence type="ECO:0000256" key="1">
    <source>
        <dbReference type="SAM" id="MobiDB-lite"/>
    </source>
</evidence>
<keyword evidence="3" id="KW-1185">Reference proteome</keyword>
<proteinExistence type="predicted"/>
<dbReference type="SUPFAM" id="SSF160272">
    <property type="entry name" value="Shew3726-like"/>
    <property type="match status" value="1"/>
</dbReference>
<dbReference type="InterPro" id="IPR036692">
    <property type="entry name" value="Shew3726-like_sf"/>
</dbReference>
<dbReference type="Proteomes" id="UP000528734">
    <property type="component" value="Unassembled WGS sequence"/>
</dbReference>
<feature type="region of interest" description="Disordered" evidence="1">
    <location>
        <begin position="91"/>
        <end position="127"/>
    </location>
</feature>
<dbReference type="InterPro" id="IPR009962">
    <property type="entry name" value="DUF1488"/>
</dbReference>
<gene>
    <name evidence="2" type="ORF">HCN50_01725</name>
</gene>
<organism evidence="2 3">
    <name type="scientific">Bradyrhizobium archetypum</name>
    <dbReference type="NCBI Taxonomy" id="2721160"/>
    <lineage>
        <taxon>Bacteria</taxon>
        <taxon>Pseudomonadati</taxon>
        <taxon>Pseudomonadota</taxon>
        <taxon>Alphaproteobacteria</taxon>
        <taxon>Hyphomicrobiales</taxon>
        <taxon>Nitrobacteraceae</taxon>
        <taxon>Bradyrhizobium</taxon>
    </lineage>
</organism>
<dbReference type="Pfam" id="PF07369">
    <property type="entry name" value="DUF1488"/>
    <property type="match status" value="1"/>
</dbReference>
<evidence type="ECO:0000313" key="2">
    <source>
        <dbReference type="EMBL" id="NOJ44973.1"/>
    </source>
</evidence>
<protein>
    <submittedName>
        <fullName evidence="2">DUF1488 domain-containing protein</fullName>
    </submittedName>
</protein>
<dbReference type="RefSeq" id="WP_171707873.1">
    <property type="nucleotide sequence ID" value="NZ_JAAVLW010000001.1"/>
</dbReference>
<reference evidence="2 3" key="1">
    <citation type="submission" date="2020-03" db="EMBL/GenBank/DDBJ databases">
        <title>Bradyrhizobium diversity isolated from nodules of Muelleranthus trifoliolatus.</title>
        <authorList>
            <person name="Klepa M."/>
            <person name="Helene L."/>
            <person name="Hungria M."/>
        </authorList>
    </citation>
    <scope>NUCLEOTIDE SEQUENCE [LARGE SCALE GENOMIC DNA]</scope>
    <source>
        <strain evidence="2 3">WSM 1744</strain>
    </source>
</reference>
<comment type="caution">
    <text evidence="2">The sequence shown here is derived from an EMBL/GenBank/DDBJ whole genome shotgun (WGS) entry which is preliminary data.</text>
</comment>
<sequence>MPLTRDRIIGHDNERLAFRFTMLNEADTVECQISDAAMDELGGVRGTESMARQAQFLSLRDAVERIASDIFDKSPCVKGQVVRIFTKHIQKSPPPLADPIAAGPDPDTDKAGSLRLVAEARPASMVQ</sequence>
<dbReference type="EMBL" id="JAAVLW010000001">
    <property type="protein sequence ID" value="NOJ44973.1"/>
    <property type="molecule type" value="Genomic_DNA"/>
</dbReference>
<name>A0A7Y4GZQ4_9BRAD</name>